<keyword evidence="3" id="KW-1185">Reference proteome</keyword>
<keyword evidence="1" id="KW-0472">Membrane</keyword>
<keyword evidence="1" id="KW-0812">Transmembrane</keyword>
<evidence type="ECO:0000256" key="1">
    <source>
        <dbReference type="SAM" id="Phobius"/>
    </source>
</evidence>
<dbReference type="KEGG" id="fwa:DCMF_08235"/>
<feature type="transmembrane region" description="Helical" evidence="1">
    <location>
        <begin position="29"/>
        <end position="50"/>
    </location>
</feature>
<dbReference type="EMBL" id="CP017634">
    <property type="protein sequence ID" value="ATW24763.1"/>
    <property type="molecule type" value="Genomic_DNA"/>
</dbReference>
<evidence type="ECO:0000313" key="3">
    <source>
        <dbReference type="Proteomes" id="UP000323521"/>
    </source>
</evidence>
<proteinExistence type="predicted"/>
<dbReference type="Proteomes" id="UP000323521">
    <property type="component" value="Chromosome"/>
</dbReference>
<sequence length="75" mass="8245">MLLLLVLPFLAMAAWEVPGLLRKKLWPELAVFFMVWLLGFVLSLLLAVGVELPTPTDGIEYLIKQAANVLPGGVK</sequence>
<dbReference type="RefSeq" id="WP_148133988.1">
    <property type="nucleotide sequence ID" value="NZ_CP017634.1"/>
</dbReference>
<organism evidence="2 3">
    <name type="scientific">Formimonas warabiya</name>
    <dbReference type="NCBI Taxonomy" id="1761012"/>
    <lineage>
        <taxon>Bacteria</taxon>
        <taxon>Bacillati</taxon>
        <taxon>Bacillota</taxon>
        <taxon>Clostridia</taxon>
        <taxon>Eubacteriales</taxon>
        <taxon>Peptococcaceae</taxon>
        <taxon>Candidatus Formimonas</taxon>
    </lineage>
</organism>
<evidence type="ECO:0000313" key="2">
    <source>
        <dbReference type="EMBL" id="ATW24763.1"/>
    </source>
</evidence>
<gene>
    <name evidence="2" type="ORF">DCMF_08235</name>
</gene>
<name>A0A3G1KQM2_FORW1</name>
<dbReference type="AlphaFoldDB" id="A0A3G1KQM2"/>
<reference evidence="2 3" key="1">
    <citation type="submission" date="2016-10" db="EMBL/GenBank/DDBJ databases">
        <title>Complete Genome Sequence of Peptococcaceae strain DCMF.</title>
        <authorList>
            <person name="Edwards R.J."/>
            <person name="Holland S.I."/>
            <person name="Deshpande N.P."/>
            <person name="Wong Y.K."/>
            <person name="Ertan H."/>
            <person name="Manefield M."/>
            <person name="Russell T.L."/>
            <person name="Lee M.J."/>
        </authorList>
    </citation>
    <scope>NUCLEOTIDE SEQUENCE [LARGE SCALE GENOMIC DNA]</scope>
    <source>
        <strain evidence="2 3">DCMF</strain>
    </source>
</reference>
<keyword evidence="1" id="KW-1133">Transmembrane helix</keyword>
<accession>A0A3G1KQM2</accession>
<protein>
    <submittedName>
        <fullName evidence="2">Uncharacterized protein</fullName>
    </submittedName>
</protein>